<evidence type="ECO:0000256" key="4">
    <source>
        <dbReference type="ARBA" id="ARBA00022519"/>
    </source>
</evidence>
<organism evidence="11 12">
    <name type="scientific">Gracilibacillus xinjiangensis</name>
    <dbReference type="NCBI Taxonomy" id="1193282"/>
    <lineage>
        <taxon>Bacteria</taxon>
        <taxon>Bacillati</taxon>
        <taxon>Bacillota</taxon>
        <taxon>Bacilli</taxon>
        <taxon>Bacillales</taxon>
        <taxon>Bacillaceae</taxon>
        <taxon>Gracilibacillus</taxon>
    </lineage>
</organism>
<gene>
    <name evidence="11" type="ORF">ACFOY7_07860</name>
</gene>
<sequence>MTIHTINKIIKLSSNICFFISITCLVLLVLLNAIEIFTRLVLDYSFMGVQEISLLLVCWVIFMGFTRVVIKKEDISVTFLVKKIKAKKLVKVINHILLLVPSCFVIFLGVGLTLQEMNFTTSIMGLPKGLYILPLPLAFVVITVFLFNELIKMAGGEKV</sequence>
<dbReference type="InterPro" id="IPR055348">
    <property type="entry name" value="DctQ"/>
</dbReference>
<keyword evidence="3" id="KW-1003">Cell membrane</keyword>
<evidence type="ECO:0000256" key="8">
    <source>
        <dbReference type="ARBA" id="ARBA00038436"/>
    </source>
</evidence>
<dbReference type="Pfam" id="PF04290">
    <property type="entry name" value="DctQ"/>
    <property type="match status" value="1"/>
</dbReference>
<evidence type="ECO:0000313" key="11">
    <source>
        <dbReference type="EMBL" id="MFC4402987.1"/>
    </source>
</evidence>
<evidence type="ECO:0000256" key="5">
    <source>
        <dbReference type="ARBA" id="ARBA00022692"/>
    </source>
</evidence>
<feature type="transmembrane region" description="Helical" evidence="9">
    <location>
        <begin position="52"/>
        <end position="70"/>
    </location>
</feature>
<dbReference type="EMBL" id="JBHSDT010000004">
    <property type="protein sequence ID" value="MFC4402987.1"/>
    <property type="molecule type" value="Genomic_DNA"/>
</dbReference>
<feature type="transmembrane region" description="Helical" evidence="9">
    <location>
        <begin position="12"/>
        <end position="32"/>
    </location>
</feature>
<dbReference type="InterPro" id="IPR007387">
    <property type="entry name" value="TRAP_DctQ"/>
</dbReference>
<evidence type="ECO:0000256" key="1">
    <source>
        <dbReference type="ARBA" id="ARBA00004429"/>
    </source>
</evidence>
<evidence type="ECO:0000256" key="6">
    <source>
        <dbReference type="ARBA" id="ARBA00022989"/>
    </source>
</evidence>
<keyword evidence="5 9" id="KW-0812">Transmembrane</keyword>
<keyword evidence="7 9" id="KW-0472">Membrane</keyword>
<dbReference type="RefSeq" id="WP_390251097.1">
    <property type="nucleotide sequence ID" value="NZ_JBHSDT010000004.1"/>
</dbReference>
<feature type="transmembrane region" description="Helical" evidence="9">
    <location>
        <begin position="130"/>
        <end position="151"/>
    </location>
</feature>
<evidence type="ECO:0000259" key="10">
    <source>
        <dbReference type="Pfam" id="PF04290"/>
    </source>
</evidence>
<dbReference type="Proteomes" id="UP001595882">
    <property type="component" value="Unassembled WGS sequence"/>
</dbReference>
<keyword evidence="6 9" id="KW-1133">Transmembrane helix</keyword>
<keyword evidence="4" id="KW-0997">Cell inner membrane</keyword>
<accession>A0ABV8WSY2</accession>
<evidence type="ECO:0000256" key="9">
    <source>
        <dbReference type="SAM" id="Phobius"/>
    </source>
</evidence>
<reference evidence="12" key="1">
    <citation type="journal article" date="2019" name="Int. J. Syst. Evol. Microbiol.">
        <title>The Global Catalogue of Microorganisms (GCM) 10K type strain sequencing project: providing services to taxonomists for standard genome sequencing and annotation.</title>
        <authorList>
            <consortium name="The Broad Institute Genomics Platform"/>
            <consortium name="The Broad Institute Genome Sequencing Center for Infectious Disease"/>
            <person name="Wu L."/>
            <person name="Ma J."/>
        </authorList>
    </citation>
    <scope>NUCLEOTIDE SEQUENCE [LARGE SCALE GENOMIC DNA]</scope>
    <source>
        <strain evidence="12">CCUG 37865</strain>
    </source>
</reference>
<feature type="transmembrane region" description="Helical" evidence="9">
    <location>
        <begin position="91"/>
        <end position="110"/>
    </location>
</feature>
<dbReference type="PANTHER" id="PTHR35011">
    <property type="entry name" value="2,3-DIKETO-L-GULONATE TRAP TRANSPORTER SMALL PERMEASE PROTEIN YIAM"/>
    <property type="match status" value="1"/>
</dbReference>
<dbReference type="PANTHER" id="PTHR35011:SF2">
    <property type="entry name" value="2,3-DIKETO-L-GULONATE TRAP TRANSPORTER SMALL PERMEASE PROTEIN YIAM"/>
    <property type="match status" value="1"/>
</dbReference>
<feature type="domain" description="Tripartite ATP-independent periplasmic transporters DctQ component" evidence="10">
    <location>
        <begin position="29"/>
        <end position="153"/>
    </location>
</feature>
<keyword evidence="12" id="KW-1185">Reference proteome</keyword>
<evidence type="ECO:0000256" key="3">
    <source>
        <dbReference type="ARBA" id="ARBA00022475"/>
    </source>
</evidence>
<proteinExistence type="inferred from homology"/>
<comment type="similarity">
    <text evidence="8">Belongs to the TRAP transporter small permease family.</text>
</comment>
<evidence type="ECO:0000256" key="7">
    <source>
        <dbReference type="ARBA" id="ARBA00023136"/>
    </source>
</evidence>
<evidence type="ECO:0000256" key="2">
    <source>
        <dbReference type="ARBA" id="ARBA00022448"/>
    </source>
</evidence>
<protein>
    <submittedName>
        <fullName evidence="11">TRAP transporter small permease</fullName>
    </submittedName>
</protein>
<name>A0ABV8WSY2_9BACI</name>
<comment type="caution">
    <text evidence="11">The sequence shown here is derived from an EMBL/GenBank/DDBJ whole genome shotgun (WGS) entry which is preliminary data.</text>
</comment>
<comment type="subcellular location">
    <subcellularLocation>
        <location evidence="1">Cell inner membrane</location>
        <topology evidence="1">Multi-pass membrane protein</topology>
    </subcellularLocation>
</comment>
<evidence type="ECO:0000313" key="12">
    <source>
        <dbReference type="Proteomes" id="UP001595882"/>
    </source>
</evidence>
<keyword evidence="2" id="KW-0813">Transport</keyword>